<dbReference type="STRING" id="1296100.A0A1B9G905"/>
<dbReference type="AlphaFoldDB" id="A0A1B9G905"/>
<dbReference type="EMBL" id="CP144542">
    <property type="protein sequence ID" value="WVW81676.1"/>
    <property type="molecule type" value="Genomic_DNA"/>
</dbReference>
<reference evidence="3" key="4">
    <citation type="submission" date="2024-02" db="EMBL/GenBank/DDBJ databases">
        <title>Comparative genomics of Cryptococcus and Kwoniella reveals pathogenesis evolution and contrasting modes of karyotype evolution via chromosome fusion or intercentromeric recombination.</title>
        <authorList>
            <person name="Coelho M.A."/>
            <person name="David-Palma M."/>
            <person name="Shea T."/>
            <person name="Bowers K."/>
            <person name="McGinley-Smith S."/>
            <person name="Mohammad A.W."/>
            <person name="Gnirke A."/>
            <person name="Yurkov A.M."/>
            <person name="Nowrousian M."/>
            <person name="Sun S."/>
            <person name="Cuomo C.A."/>
            <person name="Heitman J."/>
        </authorList>
    </citation>
    <scope>NUCLEOTIDE SEQUENCE</scope>
    <source>
        <strain evidence="3">CBS 10118</strain>
    </source>
</reference>
<organism evidence="2">
    <name type="scientific">Kwoniella bestiolae CBS 10118</name>
    <dbReference type="NCBI Taxonomy" id="1296100"/>
    <lineage>
        <taxon>Eukaryota</taxon>
        <taxon>Fungi</taxon>
        <taxon>Dikarya</taxon>
        <taxon>Basidiomycota</taxon>
        <taxon>Agaricomycotina</taxon>
        <taxon>Tremellomycetes</taxon>
        <taxon>Tremellales</taxon>
        <taxon>Cryptococcaceae</taxon>
        <taxon>Kwoniella</taxon>
    </lineage>
</organism>
<feature type="region of interest" description="Disordered" evidence="1">
    <location>
        <begin position="1"/>
        <end position="153"/>
    </location>
</feature>
<evidence type="ECO:0000313" key="3">
    <source>
        <dbReference type="EMBL" id="WVW81676.1"/>
    </source>
</evidence>
<reference evidence="2" key="1">
    <citation type="submission" date="2013-07" db="EMBL/GenBank/DDBJ databases">
        <title>The Genome Sequence of Cryptococcus bestiolae CBS10118.</title>
        <authorList>
            <consortium name="The Broad Institute Genome Sequencing Platform"/>
            <person name="Cuomo C."/>
            <person name="Litvintseva A."/>
            <person name="Chen Y."/>
            <person name="Heitman J."/>
            <person name="Sun S."/>
            <person name="Springer D."/>
            <person name="Dromer F."/>
            <person name="Young S.K."/>
            <person name="Zeng Q."/>
            <person name="Gargeya S."/>
            <person name="Fitzgerald M."/>
            <person name="Abouelleil A."/>
            <person name="Alvarado L."/>
            <person name="Berlin A.M."/>
            <person name="Chapman S.B."/>
            <person name="Dewar J."/>
            <person name="Goldberg J."/>
            <person name="Griggs A."/>
            <person name="Gujja S."/>
            <person name="Hansen M."/>
            <person name="Howarth C."/>
            <person name="Imamovic A."/>
            <person name="Larimer J."/>
            <person name="McCowan C."/>
            <person name="Murphy C."/>
            <person name="Pearson M."/>
            <person name="Priest M."/>
            <person name="Roberts A."/>
            <person name="Saif S."/>
            <person name="Shea T."/>
            <person name="Sykes S."/>
            <person name="Wortman J."/>
            <person name="Nusbaum C."/>
            <person name="Birren B."/>
        </authorList>
    </citation>
    <scope>NUCLEOTIDE SEQUENCE [LARGE SCALE GENOMIC DNA]</scope>
    <source>
        <strain evidence="2">CBS 10118</strain>
    </source>
</reference>
<dbReference type="OrthoDB" id="68328at2759"/>
<evidence type="ECO:0000313" key="2">
    <source>
        <dbReference type="EMBL" id="OCF27534.1"/>
    </source>
</evidence>
<dbReference type="Proteomes" id="UP000092730">
    <property type="component" value="Chromosome 2"/>
</dbReference>
<accession>A0A1B9G905</accession>
<dbReference type="KEGG" id="kbi:30206775"/>
<protein>
    <submittedName>
        <fullName evidence="2">Uncharacterized protein</fullName>
    </submittedName>
</protein>
<evidence type="ECO:0000313" key="4">
    <source>
        <dbReference type="Proteomes" id="UP000092730"/>
    </source>
</evidence>
<reference evidence="3" key="2">
    <citation type="submission" date="2013-07" db="EMBL/GenBank/DDBJ databases">
        <authorList>
            <consortium name="The Broad Institute Genome Sequencing Platform"/>
            <person name="Cuomo C."/>
            <person name="Litvintseva A."/>
            <person name="Chen Y."/>
            <person name="Heitman J."/>
            <person name="Sun S."/>
            <person name="Springer D."/>
            <person name="Dromer F."/>
            <person name="Young S.K."/>
            <person name="Zeng Q."/>
            <person name="Gargeya S."/>
            <person name="Fitzgerald M."/>
            <person name="Abouelleil A."/>
            <person name="Alvarado L."/>
            <person name="Berlin A.M."/>
            <person name="Chapman S.B."/>
            <person name="Dewar J."/>
            <person name="Goldberg J."/>
            <person name="Griggs A."/>
            <person name="Gujja S."/>
            <person name="Hansen M."/>
            <person name="Howarth C."/>
            <person name="Imamovic A."/>
            <person name="Larimer J."/>
            <person name="McCowan C."/>
            <person name="Murphy C."/>
            <person name="Pearson M."/>
            <person name="Priest M."/>
            <person name="Roberts A."/>
            <person name="Saif S."/>
            <person name="Shea T."/>
            <person name="Sykes S."/>
            <person name="Wortman J."/>
            <person name="Nusbaum C."/>
            <person name="Birren B."/>
        </authorList>
    </citation>
    <scope>NUCLEOTIDE SEQUENCE</scope>
    <source>
        <strain evidence="3">CBS 10118</strain>
    </source>
</reference>
<dbReference type="CDD" id="cd21075">
    <property type="entry name" value="DBD_XPA-like"/>
    <property type="match status" value="1"/>
</dbReference>
<evidence type="ECO:0000256" key="1">
    <source>
        <dbReference type="SAM" id="MobiDB-lite"/>
    </source>
</evidence>
<proteinExistence type="predicted"/>
<dbReference type="InterPro" id="IPR037129">
    <property type="entry name" value="XPA_sf"/>
</dbReference>
<feature type="compositionally biased region" description="Acidic residues" evidence="1">
    <location>
        <begin position="50"/>
        <end position="68"/>
    </location>
</feature>
<dbReference type="VEuPathDB" id="FungiDB:I302_02376"/>
<keyword evidence="4" id="KW-1185">Reference proteome</keyword>
<feature type="compositionally biased region" description="Polar residues" evidence="1">
    <location>
        <begin position="21"/>
        <end position="41"/>
    </location>
</feature>
<gene>
    <name evidence="2" type="ORF">I302_02376</name>
    <name evidence="3" type="ORF">I302_103671</name>
</gene>
<name>A0A1B9G905_9TREE</name>
<sequence>MEVEEKNQNTSGLSDMASPDATPSSDHSQNICVQSSHSLSTDPHKHMLDDSDSDLTELSDIEMNDEDPYSIGDNKSSDLSSAEDIKPIINKRKPSPSLSEDSDADSEYEAKPTKKKAKKRSSTAKSSKGKGKLKKNKGKKVVDPDESVEEEVKPKKKVVLAKEVHWKDIPDWGDRTDCPLLQLPADILDMCFGLNTSLGVRDYIALAGVSKYFRHHFTPDIFHSICWSKGVHSVSRYSASESKIVKPETPSLANHIFNREVDEWRQERPKTVYKYGDPFHYIPAGSREDWSEAQYIVYKEEQAKWRKNERAAKVKSLELAIEIEREDKRKRDNYAIMGRQSRRVLAAVIGRKNGQPPVEKDEKGLPKINAKKCDIDADNKTESVVDHVERVNKDKRHGRKAKLTKAKRWTVPDTDDEKEYEILPHEYIPENEVLIFDFWPNKWRDLAVNWIGHKRINKSEAMRVYKVTDAELLCLKHLLVTNPMSAKNPQQAYLEAAVEALALRSHGGTRGHKDYIQARFRKSREMAQKRQAKIEKAKKDGTYVYTHKKRKVAPYDWWYRNDFWEYNGYCESECEACYAEEHGHGYSDYSDY</sequence>
<dbReference type="GeneID" id="30206775"/>
<feature type="compositionally biased region" description="Basic residues" evidence="1">
    <location>
        <begin position="113"/>
        <end position="139"/>
    </location>
</feature>
<dbReference type="EMBL" id="KI894019">
    <property type="protein sequence ID" value="OCF27534.1"/>
    <property type="molecule type" value="Genomic_DNA"/>
</dbReference>
<dbReference type="RefSeq" id="XP_019048604.1">
    <property type="nucleotide sequence ID" value="XM_019189042.1"/>
</dbReference>
<dbReference type="Gene3D" id="3.90.530.10">
    <property type="entry name" value="XPA C-terminal domain"/>
    <property type="match status" value="1"/>
</dbReference>
<reference evidence="2" key="3">
    <citation type="submission" date="2014-01" db="EMBL/GenBank/DDBJ databases">
        <title>Evolution of pathogenesis and genome organization in the Tremellales.</title>
        <authorList>
            <person name="Cuomo C."/>
            <person name="Litvintseva A."/>
            <person name="Heitman J."/>
            <person name="Chen Y."/>
            <person name="Sun S."/>
            <person name="Springer D."/>
            <person name="Dromer F."/>
            <person name="Young S."/>
            <person name="Zeng Q."/>
            <person name="Chapman S."/>
            <person name="Gujja S."/>
            <person name="Saif S."/>
            <person name="Birren B."/>
        </authorList>
    </citation>
    <scope>NUCLEOTIDE SEQUENCE</scope>
    <source>
        <strain evidence="2">CBS 10118</strain>
    </source>
</reference>